<keyword evidence="2" id="KW-1185">Reference proteome</keyword>
<dbReference type="AlphaFoldDB" id="A0A426DL71"/>
<protein>
    <submittedName>
        <fullName evidence="1">Uncharacterized protein</fullName>
    </submittedName>
</protein>
<comment type="caution">
    <text evidence="1">The sequence shown here is derived from an EMBL/GenBank/DDBJ whole genome shotgun (WGS) entry which is preliminary data.</text>
</comment>
<reference evidence="1" key="1">
    <citation type="submission" date="2018-10" db="EMBL/GenBank/DDBJ databases">
        <title>Schaedlerella arabinophila gen. nov. sp. nov., isolated from the mouse intestinal tract and comparative analysis with the genome of the closely related altered Schaedler flora strain ASF502.</title>
        <authorList>
            <person name="Miyake S."/>
            <person name="Soh M."/>
            <person name="Seedorf H."/>
        </authorList>
    </citation>
    <scope>NUCLEOTIDE SEQUENCE [LARGE SCALE GENOMIC DNA]</scope>
    <source>
        <strain evidence="1">DSM 106076</strain>
    </source>
</reference>
<dbReference type="RefSeq" id="WP_125128717.1">
    <property type="nucleotide sequence ID" value="NZ_RHJS01000002.1"/>
</dbReference>
<evidence type="ECO:0000313" key="1">
    <source>
        <dbReference type="EMBL" id="RRK33461.1"/>
    </source>
</evidence>
<accession>A0A426DL71</accession>
<name>A0A426DL71_9FIRM</name>
<gene>
    <name evidence="1" type="ORF">EBB54_20500</name>
</gene>
<evidence type="ECO:0000313" key="2">
    <source>
        <dbReference type="Proteomes" id="UP000274920"/>
    </source>
</evidence>
<dbReference type="Proteomes" id="UP000274920">
    <property type="component" value="Unassembled WGS sequence"/>
</dbReference>
<proteinExistence type="predicted"/>
<organism evidence="1 2">
    <name type="scientific">Schaedlerella arabinosiphila</name>
    <dbReference type="NCBI Taxonomy" id="2044587"/>
    <lineage>
        <taxon>Bacteria</taxon>
        <taxon>Bacillati</taxon>
        <taxon>Bacillota</taxon>
        <taxon>Clostridia</taxon>
        <taxon>Lachnospirales</taxon>
        <taxon>Lachnospiraceae</taxon>
        <taxon>Schaedlerella</taxon>
    </lineage>
</organism>
<dbReference type="EMBL" id="RHJS01000002">
    <property type="protein sequence ID" value="RRK33461.1"/>
    <property type="molecule type" value="Genomic_DNA"/>
</dbReference>
<sequence>MAEQKRFQNQTLNSEDYQKTESGAQLLKDGGKVLGIVLLGAGVIKKYGPEIIKGINKVRKT</sequence>